<protein>
    <submittedName>
        <fullName evidence="1">Uncharacterized protein</fullName>
    </submittedName>
</protein>
<gene>
    <name evidence="1" type="ORF">PBY51_024038</name>
</gene>
<sequence length="69" mass="7553">MSNFLAACALPGFGVGDDMIIERWDNDRVREGGRGGKGRTVSGQYITVSWGQKCKEGLSMEDPPLIKSY</sequence>
<keyword evidence="2" id="KW-1185">Reference proteome</keyword>
<proteinExistence type="predicted"/>
<name>A0AAN7XYL9_ELEMC</name>
<organism evidence="1 2">
    <name type="scientific">Eleginops maclovinus</name>
    <name type="common">Patagonian blennie</name>
    <name type="synonym">Eleginus maclovinus</name>
    <dbReference type="NCBI Taxonomy" id="56733"/>
    <lineage>
        <taxon>Eukaryota</taxon>
        <taxon>Metazoa</taxon>
        <taxon>Chordata</taxon>
        <taxon>Craniata</taxon>
        <taxon>Vertebrata</taxon>
        <taxon>Euteleostomi</taxon>
        <taxon>Actinopterygii</taxon>
        <taxon>Neopterygii</taxon>
        <taxon>Teleostei</taxon>
        <taxon>Neoteleostei</taxon>
        <taxon>Acanthomorphata</taxon>
        <taxon>Eupercaria</taxon>
        <taxon>Perciformes</taxon>
        <taxon>Notothenioidei</taxon>
        <taxon>Eleginopidae</taxon>
        <taxon>Eleginops</taxon>
    </lineage>
</organism>
<comment type="caution">
    <text evidence="1">The sequence shown here is derived from an EMBL/GenBank/DDBJ whole genome shotgun (WGS) entry which is preliminary data.</text>
</comment>
<dbReference type="EMBL" id="JAUZQC010000006">
    <property type="protein sequence ID" value="KAK5869310.1"/>
    <property type="molecule type" value="Genomic_DNA"/>
</dbReference>
<reference evidence="1 2" key="2">
    <citation type="journal article" date="2023" name="Mol. Biol. Evol.">
        <title>Genomics of Secondarily Temperate Adaptation in the Only Non-Antarctic Icefish.</title>
        <authorList>
            <person name="Rivera-Colon A.G."/>
            <person name="Rayamajhi N."/>
            <person name="Minhas B.F."/>
            <person name="Madrigal G."/>
            <person name="Bilyk K.T."/>
            <person name="Yoon V."/>
            <person name="Hune M."/>
            <person name="Gregory S."/>
            <person name="Cheng C.H.C."/>
            <person name="Catchen J.M."/>
        </authorList>
    </citation>
    <scope>NUCLEOTIDE SEQUENCE [LARGE SCALE GENOMIC DNA]</scope>
    <source>
        <strain evidence="1">JMC-PN-2008</strain>
    </source>
</reference>
<evidence type="ECO:0000313" key="2">
    <source>
        <dbReference type="Proteomes" id="UP001346869"/>
    </source>
</evidence>
<accession>A0AAN7XYL9</accession>
<dbReference type="AlphaFoldDB" id="A0AAN7XYL9"/>
<dbReference type="Proteomes" id="UP001346869">
    <property type="component" value="Unassembled WGS sequence"/>
</dbReference>
<reference evidence="1 2" key="1">
    <citation type="journal article" date="2023" name="Genes (Basel)">
        <title>Chromosome-Level Genome Assembly and Circadian Gene Repertoire of the Patagonia Blennie Eleginops maclovinus-The Closest Ancestral Proxy of Antarctic Cryonotothenioids.</title>
        <authorList>
            <person name="Cheng C.C."/>
            <person name="Rivera-Colon A.G."/>
            <person name="Minhas B.F."/>
            <person name="Wilson L."/>
            <person name="Rayamajhi N."/>
            <person name="Vargas-Chacoff L."/>
            <person name="Catchen J.M."/>
        </authorList>
    </citation>
    <scope>NUCLEOTIDE SEQUENCE [LARGE SCALE GENOMIC DNA]</scope>
    <source>
        <strain evidence="1">JMC-PN-2008</strain>
    </source>
</reference>
<evidence type="ECO:0000313" key="1">
    <source>
        <dbReference type="EMBL" id="KAK5869310.1"/>
    </source>
</evidence>